<sequence length="89" mass="9626">MFSFTMLSLEASDLLQKLSLDSQPKTLEIPEPTKKPPANQFGSVDSGNAATGQIPSERSGTPFLNDFVDPNMCFVPNGYPSTFYYGGEG</sequence>
<dbReference type="Proteomes" id="UP001164250">
    <property type="component" value="Chromosome 11"/>
</dbReference>
<name>A0ACC1ACC3_9ROSI</name>
<dbReference type="EMBL" id="CM047907">
    <property type="protein sequence ID" value="KAJ0083801.1"/>
    <property type="molecule type" value="Genomic_DNA"/>
</dbReference>
<gene>
    <name evidence="1" type="ORF">Patl1_30063</name>
</gene>
<comment type="caution">
    <text evidence="1">The sequence shown here is derived from an EMBL/GenBank/DDBJ whole genome shotgun (WGS) entry which is preliminary data.</text>
</comment>
<accession>A0ACC1ACC3</accession>
<reference evidence="2" key="1">
    <citation type="journal article" date="2023" name="G3 (Bethesda)">
        <title>Genome assembly and association tests identify interacting loci associated with vigor, precocity, and sex in interspecific pistachio rootstocks.</title>
        <authorList>
            <person name="Palmer W."/>
            <person name="Jacygrad E."/>
            <person name="Sagayaradj S."/>
            <person name="Cavanaugh K."/>
            <person name="Han R."/>
            <person name="Bertier L."/>
            <person name="Beede B."/>
            <person name="Kafkas S."/>
            <person name="Golino D."/>
            <person name="Preece J."/>
            <person name="Michelmore R."/>
        </authorList>
    </citation>
    <scope>NUCLEOTIDE SEQUENCE [LARGE SCALE GENOMIC DNA]</scope>
</reference>
<protein>
    <submittedName>
        <fullName evidence="1">Uncharacterized protein</fullName>
    </submittedName>
</protein>
<proteinExistence type="predicted"/>
<keyword evidence="2" id="KW-1185">Reference proteome</keyword>
<evidence type="ECO:0000313" key="2">
    <source>
        <dbReference type="Proteomes" id="UP001164250"/>
    </source>
</evidence>
<evidence type="ECO:0000313" key="1">
    <source>
        <dbReference type="EMBL" id="KAJ0083801.1"/>
    </source>
</evidence>
<organism evidence="1 2">
    <name type="scientific">Pistacia atlantica</name>
    <dbReference type="NCBI Taxonomy" id="434234"/>
    <lineage>
        <taxon>Eukaryota</taxon>
        <taxon>Viridiplantae</taxon>
        <taxon>Streptophyta</taxon>
        <taxon>Embryophyta</taxon>
        <taxon>Tracheophyta</taxon>
        <taxon>Spermatophyta</taxon>
        <taxon>Magnoliopsida</taxon>
        <taxon>eudicotyledons</taxon>
        <taxon>Gunneridae</taxon>
        <taxon>Pentapetalae</taxon>
        <taxon>rosids</taxon>
        <taxon>malvids</taxon>
        <taxon>Sapindales</taxon>
        <taxon>Anacardiaceae</taxon>
        <taxon>Pistacia</taxon>
    </lineage>
</organism>